<dbReference type="Proteomes" id="UP000193411">
    <property type="component" value="Unassembled WGS sequence"/>
</dbReference>
<evidence type="ECO:0000256" key="4">
    <source>
        <dbReference type="ARBA" id="ARBA00022989"/>
    </source>
</evidence>
<dbReference type="GO" id="GO:0015171">
    <property type="term" value="F:amino acid transmembrane transporter activity"/>
    <property type="evidence" value="ECO:0007669"/>
    <property type="project" value="TreeGrafter"/>
</dbReference>
<feature type="transmembrane region" description="Helical" evidence="6">
    <location>
        <begin position="273"/>
        <end position="296"/>
    </location>
</feature>
<feature type="transmembrane region" description="Helical" evidence="6">
    <location>
        <begin position="369"/>
        <end position="387"/>
    </location>
</feature>
<feature type="transmembrane region" description="Helical" evidence="6">
    <location>
        <begin position="63"/>
        <end position="83"/>
    </location>
</feature>
<feature type="transmembrane region" description="Helical" evidence="6">
    <location>
        <begin position="237"/>
        <end position="261"/>
    </location>
</feature>
<proteinExistence type="predicted"/>
<dbReference type="InterPro" id="IPR002293">
    <property type="entry name" value="AA/rel_permease1"/>
</dbReference>
<feature type="transmembrane region" description="Helical" evidence="6">
    <location>
        <begin position="199"/>
        <end position="217"/>
    </location>
</feature>
<evidence type="ECO:0000256" key="3">
    <source>
        <dbReference type="ARBA" id="ARBA00022692"/>
    </source>
</evidence>
<feature type="transmembrane region" description="Helical" evidence="6">
    <location>
        <begin position="393"/>
        <end position="415"/>
    </location>
</feature>
<dbReference type="EMBL" id="MCFL01000019">
    <property type="protein sequence ID" value="ORZ36023.1"/>
    <property type="molecule type" value="Genomic_DNA"/>
</dbReference>
<evidence type="ECO:0000313" key="8">
    <source>
        <dbReference type="Proteomes" id="UP000193411"/>
    </source>
</evidence>
<comment type="caution">
    <text evidence="7">The sequence shown here is derived from an EMBL/GenBank/DDBJ whole genome shotgun (WGS) entry which is preliminary data.</text>
</comment>
<keyword evidence="4 6" id="KW-1133">Transmembrane helix</keyword>
<keyword evidence="3 6" id="KW-0812">Transmembrane</keyword>
<evidence type="ECO:0000313" key="7">
    <source>
        <dbReference type="EMBL" id="ORZ36023.1"/>
    </source>
</evidence>
<evidence type="ECO:0000256" key="1">
    <source>
        <dbReference type="ARBA" id="ARBA00004141"/>
    </source>
</evidence>
<dbReference type="Gene3D" id="1.20.1740.10">
    <property type="entry name" value="Amino acid/polyamine transporter I"/>
    <property type="match status" value="1"/>
</dbReference>
<evidence type="ECO:0000256" key="2">
    <source>
        <dbReference type="ARBA" id="ARBA00022448"/>
    </source>
</evidence>
<dbReference type="PANTHER" id="PTHR43243">
    <property type="entry name" value="INNER MEMBRANE TRANSPORTER YGJI-RELATED"/>
    <property type="match status" value="1"/>
</dbReference>
<dbReference type="GO" id="GO:0016020">
    <property type="term" value="C:membrane"/>
    <property type="evidence" value="ECO:0007669"/>
    <property type="project" value="UniProtKB-SubCell"/>
</dbReference>
<feature type="transmembrane region" description="Helical" evidence="6">
    <location>
        <begin position="427"/>
        <end position="449"/>
    </location>
</feature>
<evidence type="ECO:0000256" key="6">
    <source>
        <dbReference type="SAM" id="Phobius"/>
    </source>
</evidence>
<dbReference type="Pfam" id="PF13520">
    <property type="entry name" value="AA_permease_2"/>
    <property type="match status" value="1"/>
</dbReference>
<protein>
    <submittedName>
        <fullName evidence="7">Cationic amino acid transporter</fullName>
    </submittedName>
</protein>
<feature type="transmembrane region" description="Helical" evidence="6">
    <location>
        <begin position="35"/>
        <end position="57"/>
    </location>
</feature>
<reference evidence="7 8" key="1">
    <citation type="submission" date="2016-07" db="EMBL/GenBank/DDBJ databases">
        <title>Pervasive Adenine N6-methylation of Active Genes in Fungi.</title>
        <authorList>
            <consortium name="DOE Joint Genome Institute"/>
            <person name="Mondo S.J."/>
            <person name="Dannebaum R.O."/>
            <person name="Kuo R.C."/>
            <person name="Labutti K."/>
            <person name="Haridas S."/>
            <person name="Kuo A."/>
            <person name="Salamov A."/>
            <person name="Ahrendt S.R."/>
            <person name="Lipzen A."/>
            <person name="Sullivan W."/>
            <person name="Andreopoulos W.B."/>
            <person name="Clum A."/>
            <person name="Lindquist E."/>
            <person name="Daum C."/>
            <person name="Ramamoorthy G.K."/>
            <person name="Gryganskyi A."/>
            <person name="Culley D."/>
            <person name="Magnuson J.K."/>
            <person name="James T.Y."/>
            <person name="O'Malley M.A."/>
            <person name="Stajich J.E."/>
            <person name="Spatafora J.W."/>
            <person name="Visel A."/>
            <person name="Grigoriev I.V."/>
        </authorList>
    </citation>
    <scope>NUCLEOTIDE SEQUENCE [LARGE SCALE GENOMIC DNA]</scope>
    <source>
        <strain evidence="7 8">PL171</strain>
    </source>
</reference>
<organism evidence="7 8">
    <name type="scientific">Catenaria anguillulae PL171</name>
    <dbReference type="NCBI Taxonomy" id="765915"/>
    <lineage>
        <taxon>Eukaryota</taxon>
        <taxon>Fungi</taxon>
        <taxon>Fungi incertae sedis</taxon>
        <taxon>Blastocladiomycota</taxon>
        <taxon>Blastocladiomycetes</taxon>
        <taxon>Blastocladiales</taxon>
        <taxon>Catenariaceae</taxon>
        <taxon>Catenaria</taxon>
    </lineage>
</organism>
<keyword evidence="5 6" id="KW-0472">Membrane</keyword>
<dbReference type="STRING" id="765915.A0A1Y2HQR9"/>
<keyword evidence="8" id="KW-1185">Reference proteome</keyword>
<evidence type="ECO:0000256" key="5">
    <source>
        <dbReference type="ARBA" id="ARBA00023136"/>
    </source>
</evidence>
<sequence length="515" mass="54855">MPSLMRSILAVKSVEAVQTEAGNNNMKRTLSGWDVMLMGIGDIIGTGIFVITGQIAAKYAGPAVVLSFIISATACAFAALSYSELASMLPVSGSAYTFAYASIGELAAFVIAANLVLEYALGSSLAAQGFTAYLLKLLKSFDVHLDPSWTATPWKYDDKLGFLPGDGYINLPALLIVVFISIVLVFGAQASAYFNHGAAITKIAVILLFLFSTVQYIDPAKWTPFIPGPGHGHDYGVLGVFTGATQVFLAYSGFDACSTLAQECRNPKVDMPLGIIGSLVVCTTLYVLTCLGLTGIEDYWLLNTASPIADAVSKLGLTWITIAISIGALAGLVSVQLMNLLSLSRVWYAMANDGLLPPIFGKLHPKTRAPYVAILINMTVCCMVAAFCPIDVIAHMTSSGILFAFALVSAAVGVLRIKRPDVERPFMVPGGPYLVPGLGFVTCMGLIAVSGTTNIIRLVVWVLIAVVVYFAYGRSHSYVNNPHLRPPVGQEWELEEAEKVRSGASKEEVKQQAAA</sequence>
<gene>
    <name evidence="7" type="ORF">BCR44DRAFT_47289</name>
</gene>
<feature type="transmembrane region" description="Helical" evidence="6">
    <location>
        <begin position="455"/>
        <end position="472"/>
    </location>
</feature>
<comment type="subcellular location">
    <subcellularLocation>
        <location evidence="1">Membrane</location>
        <topology evidence="1">Multi-pass membrane protein</topology>
    </subcellularLocation>
</comment>
<feature type="transmembrane region" description="Helical" evidence="6">
    <location>
        <begin position="168"/>
        <end position="187"/>
    </location>
</feature>
<feature type="transmembrane region" description="Helical" evidence="6">
    <location>
        <begin position="95"/>
        <end position="117"/>
    </location>
</feature>
<dbReference type="AlphaFoldDB" id="A0A1Y2HQR9"/>
<dbReference type="OrthoDB" id="5982228at2759"/>
<name>A0A1Y2HQR9_9FUNG</name>
<dbReference type="PIRSF" id="PIRSF006060">
    <property type="entry name" value="AA_transporter"/>
    <property type="match status" value="1"/>
</dbReference>
<dbReference type="PANTHER" id="PTHR43243:SF4">
    <property type="entry name" value="CATIONIC AMINO ACID TRANSPORTER 4"/>
    <property type="match status" value="1"/>
</dbReference>
<accession>A0A1Y2HQR9</accession>
<keyword evidence="2" id="KW-0813">Transport</keyword>
<feature type="transmembrane region" description="Helical" evidence="6">
    <location>
        <begin position="316"/>
        <end position="335"/>
    </location>
</feature>